<proteinExistence type="predicted"/>
<comment type="caution">
    <text evidence="1">The sequence shown here is derived from an EMBL/GenBank/DDBJ whole genome shotgun (WGS) entry which is preliminary data.</text>
</comment>
<dbReference type="RefSeq" id="WP_368382794.1">
    <property type="nucleotide sequence ID" value="NZ_JBFRYA010000017.1"/>
</dbReference>
<dbReference type="InterPro" id="IPR010260">
    <property type="entry name" value="AlpA"/>
</dbReference>
<organism evidence="1 2">
    <name type="scientific">Zhongshania guokunii</name>
    <dbReference type="NCBI Taxonomy" id="641783"/>
    <lineage>
        <taxon>Bacteria</taxon>
        <taxon>Pseudomonadati</taxon>
        <taxon>Pseudomonadota</taxon>
        <taxon>Gammaproteobacteria</taxon>
        <taxon>Cellvibrionales</taxon>
        <taxon>Spongiibacteraceae</taxon>
        <taxon>Zhongshania</taxon>
    </lineage>
</organism>
<evidence type="ECO:0000313" key="1">
    <source>
        <dbReference type="EMBL" id="MEX1670463.1"/>
    </source>
</evidence>
<dbReference type="Proteomes" id="UP001557485">
    <property type="component" value="Unassembled WGS sequence"/>
</dbReference>
<dbReference type="InterPro" id="IPR052931">
    <property type="entry name" value="Prophage_regulatory_activator"/>
</dbReference>
<dbReference type="PANTHER" id="PTHR36154">
    <property type="entry name" value="DNA-BINDING TRANSCRIPTIONAL ACTIVATOR ALPA"/>
    <property type="match status" value="1"/>
</dbReference>
<dbReference type="Gene3D" id="1.10.238.160">
    <property type="match status" value="1"/>
</dbReference>
<evidence type="ECO:0000313" key="2">
    <source>
        <dbReference type="Proteomes" id="UP001557485"/>
    </source>
</evidence>
<protein>
    <submittedName>
        <fullName evidence="1">Helix-turn-helix transcriptional regulator</fullName>
    </submittedName>
</protein>
<dbReference type="Pfam" id="PF05930">
    <property type="entry name" value="Phage_AlpA"/>
    <property type="match status" value="1"/>
</dbReference>
<sequence length="70" mass="7680">MSQSNRTNLLRLPQVISRTGLARSTIYDLIQSSDFPAPIPLAGRTVAWVESSIDKWIDDRITAAQHGGGE</sequence>
<keyword evidence="2" id="KW-1185">Reference proteome</keyword>
<dbReference type="PANTHER" id="PTHR36154:SF1">
    <property type="entry name" value="DNA-BINDING TRANSCRIPTIONAL ACTIVATOR ALPA"/>
    <property type="match status" value="1"/>
</dbReference>
<reference evidence="1 2" key="1">
    <citation type="journal article" date="2011" name="Int. J. Syst. Evol. Microbiol.">
        <title>Zhongshania antarctica gen. nov., sp. nov. and Zhongshania guokunii sp. nov., gammaproteobacteria respectively isolated from coastal attached (fast) ice and surface seawater of the Antarctic.</title>
        <authorList>
            <person name="Li H.J."/>
            <person name="Zhang X.Y."/>
            <person name="Chen C.X."/>
            <person name="Zhang Y.J."/>
            <person name="Gao Z.M."/>
            <person name="Yu Y."/>
            <person name="Chen X.L."/>
            <person name="Chen B."/>
            <person name="Zhang Y.Z."/>
        </authorList>
    </citation>
    <scope>NUCLEOTIDE SEQUENCE [LARGE SCALE GENOMIC DNA]</scope>
    <source>
        <strain evidence="1 2">ZS6-22T</strain>
    </source>
</reference>
<dbReference type="EMBL" id="JBFRYA010000017">
    <property type="protein sequence ID" value="MEX1670463.1"/>
    <property type="molecule type" value="Genomic_DNA"/>
</dbReference>
<name>A0ABV3U926_9GAMM</name>
<gene>
    <name evidence="1" type="ORF">AB4876_16195</name>
</gene>
<accession>A0ABV3U926</accession>